<evidence type="ECO:0000313" key="2">
    <source>
        <dbReference type="EMBL" id="KAL1836117.1"/>
    </source>
</evidence>
<accession>A0ABR3V3F0</accession>
<protein>
    <recommendedName>
        <fullName evidence="4">Protein kinase domain-containing protein</fullName>
    </recommendedName>
</protein>
<evidence type="ECO:0000256" key="1">
    <source>
        <dbReference type="SAM" id="MobiDB-lite"/>
    </source>
</evidence>
<evidence type="ECO:0000313" key="3">
    <source>
        <dbReference type="Proteomes" id="UP001583172"/>
    </source>
</evidence>
<gene>
    <name evidence="2" type="ORF">VTJ49DRAFT_5562</name>
</gene>
<feature type="region of interest" description="Disordered" evidence="1">
    <location>
        <begin position="82"/>
        <end position="117"/>
    </location>
</feature>
<dbReference type="Proteomes" id="UP001583172">
    <property type="component" value="Unassembled WGS sequence"/>
</dbReference>
<keyword evidence="3" id="KW-1185">Reference proteome</keyword>
<organism evidence="2 3">
    <name type="scientific">Humicola insolens</name>
    <name type="common">Soft-rot fungus</name>
    <dbReference type="NCBI Taxonomy" id="85995"/>
    <lineage>
        <taxon>Eukaryota</taxon>
        <taxon>Fungi</taxon>
        <taxon>Dikarya</taxon>
        <taxon>Ascomycota</taxon>
        <taxon>Pezizomycotina</taxon>
        <taxon>Sordariomycetes</taxon>
        <taxon>Sordariomycetidae</taxon>
        <taxon>Sordariales</taxon>
        <taxon>Chaetomiaceae</taxon>
        <taxon>Mycothermus</taxon>
    </lineage>
</organism>
<comment type="caution">
    <text evidence="2">The sequence shown here is derived from an EMBL/GenBank/DDBJ whole genome shotgun (WGS) entry which is preliminary data.</text>
</comment>
<reference evidence="2 3" key="1">
    <citation type="journal article" date="2024" name="Commun. Biol.">
        <title>Comparative genomic analysis of thermophilic fungi reveals convergent evolutionary adaptations and gene losses.</title>
        <authorList>
            <person name="Steindorff A.S."/>
            <person name="Aguilar-Pontes M.V."/>
            <person name="Robinson A.J."/>
            <person name="Andreopoulos B."/>
            <person name="LaButti K."/>
            <person name="Kuo A."/>
            <person name="Mondo S."/>
            <person name="Riley R."/>
            <person name="Otillar R."/>
            <person name="Haridas S."/>
            <person name="Lipzen A."/>
            <person name="Grimwood J."/>
            <person name="Schmutz J."/>
            <person name="Clum A."/>
            <person name="Reid I.D."/>
            <person name="Moisan M.C."/>
            <person name="Butler G."/>
            <person name="Nguyen T.T.M."/>
            <person name="Dewar K."/>
            <person name="Conant G."/>
            <person name="Drula E."/>
            <person name="Henrissat B."/>
            <person name="Hansel C."/>
            <person name="Singer S."/>
            <person name="Hutchinson M.I."/>
            <person name="de Vries R.P."/>
            <person name="Natvig D.O."/>
            <person name="Powell A.J."/>
            <person name="Tsang A."/>
            <person name="Grigoriev I.V."/>
        </authorList>
    </citation>
    <scope>NUCLEOTIDE SEQUENCE [LARGE SCALE GENOMIC DNA]</scope>
    <source>
        <strain evidence="2 3">CBS 620.91</strain>
    </source>
</reference>
<dbReference type="EMBL" id="JAZGSY010000463">
    <property type="protein sequence ID" value="KAL1836117.1"/>
    <property type="molecule type" value="Genomic_DNA"/>
</dbReference>
<evidence type="ECO:0008006" key="4">
    <source>
        <dbReference type="Google" id="ProtNLM"/>
    </source>
</evidence>
<sequence>MIFGAKSTKRWHSQRHQQQQHHLHLLLRLPVLIHPRDGQEIGTLDTVQEFLIVATATMSNSGNLTFDSHNFANTDTTGVYTGINRDHLPGGAAAQPKPLTRHETVDDDGAAAQPQNLGARQQMLITKLGQGRGLRLIRILSWRGGGISALFETLPGHPGHPMKLVAKCQIQDNDEALRQLAEERRFTEIHRDALHIIQTIPPIQAPIADPTLPPDTVDLSPVLLLEYLERGSLHKALETVEKSWQHPGPDGRALVFGEPQMWHIFHCLLKAVIAMAYPPGENQHLYDGGWWVPPYREKTPRDKKAQKKFSEEWDYLPLAEGPFSPFRRPLPKTAGNFSWATNLFHVGLIMFTLATRCYPPLPPQPGRIWIPPLEAKDEDNDDWYPITPQQPRDPRGDALVPPGQVDPDETRYPRPIRYAADTRWRRVWSLRRLSIKLRRLIAWCLCDDPYYRPRLRRLEKEIEHAMRRKGYNCEETSAGISLWPGNKADQSLRRGNAAWRGAWLTSATMEPDGCSLDLSA</sequence>
<name>A0ABR3V3F0_HUMIN</name>
<feature type="region of interest" description="Disordered" evidence="1">
    <location>
        <begin position="384"/>
        <end position="412"/>
    </location>
</feature>
<proteinExistence type="predicted"/>